<gene>
    <name evidence="2" type="ORF">CWI39_0389p0030</name>
</gene>
<reference evidence="2 3" key="1">
    <citation type="submission" date="2017-12" db="EMBL/GenBank/DDBJ databases">
        <authorList>
            <person name="Pombert J.-F."/>
            <person name="Haag K.L."/>
            <person name="Ebert D."/>
        </authorList>
    </citation>
    <scope>NUCLEOTIDE SEQUENCE [LARGE SCALE GENOMIC DNA]</scope>
    <source>
        <strain evidence="2">IL-BN-2</strain>
    </source>
</reference>
<protein>
    <submittedName>
        <fullName evidence="2">Brix domain-containing protein</fullName>
    </submittedName>
</protein>
<dbReference type="Pfam" id="PF04427">
    <property type="entry name" value="Brix"/>
    <property type="match status" value="1"/>
</dbReference>
<dbReference type="SMART" id="SM00879">
    <property type="entry name" value="Brix"/>
    <property type="match status" value="1"/>
</dbReference>
<sequence length="211" mass="25601">MKELEENENKLVIRIGKVTKNVKQLITDLRKVFEPHVALKIQEHNNDLIEKYIPIIHQFFLSHFFVFTEKNGEILLRISNYLHHGPTYFFKIENFKNIFEINKCLSQKWFKKDPIVTFSGDDCYEQNIFKNFEFFKNEIKDENILRNIHLHFENKIIYFRHYFIKKEEKDSIKIILEEIGPSISMSFIKEEDGFFNQKNINLDLNKYLKEK</sequence>
<evidence type="ECO:0000313" key="2">
    <source>
        <dbReference type="EMBL" id="TBU06995.1"/>
    </source>
</evidence>
<dbReference type="VEuPathDB" id="MicrosporidiaDB:CWI36_1686p0020"/>
<dbReference type="AlphaFoldDB" id="A0A4Q9LHN1"/>
<dbReference type="Proteomes" id="UP000293045">
    <property type="component" value="Unassembled WGS sequence"/>
</dbReference>
<dbReference type="VEuPathDB" id="MicrosporidiaDB:CWI39_0389p0030"/>
<evidence type="ECO:0000259" key="1">
    <source>
        <dbReference type="PROSITE" id="PS50833"/>
    </source>
</evidence>
<feature type="domain" description="Brix" evidence="1">
    <location>
        <begin position="8"/>
        <end position="196"/>
    </location>
</feature>
<accession>A0A4Q9LHN1</accession>
<organism evidence="2 3">
    <name type="scientific">Hamiltosporidium magnivora</name>
    <dbReference type="NCBI Taxonomy" id="148818"/>
    <lineage>
        <taxon>Eukaryota</taxon>
        <taxon>Fungi</taxon>
        <taxon>Fungi incertae sedis</taxon>
        <taxon>Microsporidia</taxon>
        <taxon>Dubosqiidae</taxon>
        <taxon>Hamiltosporidium</taxon>
    </lineage>
</organism>
<dbReference type="InterPro" id="IPR007109">
    <property type="entry name" value="Brix"/>
</dbReference>
<dbReference type="EMBL" id="PIXR01000389">
    <property type="protein sequence ID" value="TBU06995.1"/>
    <property type="molecule type" value="Genomic_DNA"/>
</dbReference>
<evidence type="ECO:0000313" key="3">
    <source>
        <dbReference type="Proteomes" id="UP000293045"/>
    </source>
</evidence>
<name>A0A4Q9LHN1_9MICR</name>
<dbReference type="GO" id="GO:0006364">
    <property type="term" value="P:rRNA processing"/>
    <property type="evidence" value="ECO:0007669"/>
    <property type="project" value="InterPro"/>
</dbReference>
<dbReference type="PROSITE" id="PS50833">
    <property type="entry name" value="BRIX"/>
    <property type="match status" value="1"/>
</dbReference>
<dbReference type="GO" id="GO:0019843">
    <property type="term" value="F:rRNA binding"/>
    <property type="evidence" value="ECO:0007669"/>
    <property type="project" value="InterPro"/>
</dbReference>
<proteinExistence type="predicted"/>
<comment type="caution">
    <text evidence="2">The sequence shown here is derived from an EMBL/GenBank/DDBJ whole genome shotgun (WGS) entry which is preliminary data.</text>
</comment>